<accession>A0ABS5XY34</accession>
<dbReference type="EMBL" id="JAFLHG010000006">
    <property type="protein sequence ID" value="MBT8798018.1"/>
    <property type="molecule type" value="Genomic_DNA"/>
</dbReference>
<dbReference type="Pfam" id="PF05970">
    <property type="entry name" value="PIF1"/>
    <property type="match status" value="1"/>
</dbReference>
<dbReference type="InterPro" id="IPR027417">
    <property type="entry name" value="P-loop_NTPase"/>
</dbReference>
<dbReference type="InterPro" id="IPR010285">
    <property type="entry name" value="DNA_helicase_pif1-like_DEAD"/>
</dbReference>
<evidence type="ECO:0000313" key="3">
    <source>
        <dbReference type="Proteomes" id="UP000740605"/>
    </source>
</evidence>
<dbReference type="SUPFAM" id="SSF52540">
    <property type="entry name" value="P-loop containing nucleoside triphosphate hydrolases"/>
    <property type="match status" value="2"/>
</dbReference>
<dbReference type="InterPro" id="IPR003593">
    <property type="entry name" value="AAA+_ATPase"/>
</dbReference>
<dbReference type="InterPro" id="IPR051055">
    <property type="entry name" value="PIF1_helicase"/>
</dbReference>
<dbReference type="CDD" id="cd18809">
    <property type="entry name" value="SF1_C_RecD"/>
    <property type="match status" value="1"/>
</dbReference>
<protein>
    <submittedName>
        <fullName evidence="2">AAA family ATPase</fullName>
    </submittedName>
</protein>
<gene>
    <name evidence="2" type="ORF">J0P97_08035</name>
</gene>
<dbReference type="PANTHER" id="PTHR47642:SF5">
    <property type="entry name" value="ATP-DEPENDENT DNA HELICASE"/>
    <property type="match status" value="1"/>
</dbReference>
<sequence length="479" mass="51929">MASIVSVNVPPLSPEQEELYRLIEDTREHVFVTGRAGTGKSTLLQHLAWNTDKQIAVCAPTGVAALNVEGQTIHSLFRLPIGLIADSELEQSEPARKIMNAIDTLVIDEISMVNADLMDAIDRSLRQARRRRSEPFGGVQVIMFGDPYQLSPVPPRGDELKYIHDHYRSFWFFDAQVWAGPSTGSGTGLGAGGGAIRSDGLLDLGRVGAPLNIRELRHIHRQADDEFKAMLNAVRYGVVTADIAGKLNAAGARPVPDVAEGEPPIITLATRNDIVNRINQRHLDALTGPVQTARAEISGDFGRGETGYPADAELQLKVGAQVMFLRNDIAGYGGPGGSGGGGPRWVNGSIGTVTRIAGGTVRVELDGEEHDVEPTVWERFRYAYDPASRKLTREIAAEFTQFPLRLAWAVTIHKSQGKTYDRAIIDLGSGAFAPGQTYVALSRLTSLDGLHLTRPLRPSDILVDADVRRFMAGVRASGF</sequence>
<evidence type="ECO:0000313" key="2">
    <source>
        <dbReference type="EMBL" id="MBT8798018.1"/>
    </source>
</evidence>
<name>A0ABS5XY34_9MICO</name>
<organism evidence="2 3">
    <name type="scientific">Microbacterium flavum</name>
    <dbReference type="NCBI Taxonomy" id="415216"/>
    <lineage>
        <taxon>Bacteria</taxon>
        <taxon>Bacillati</taxon>
        <taxon>Actinomycetota</taxon>
        <taxon>Actinomycetes</taxon>
        <taxon>Micrococcales</taxon>
        <taxon>Microbacteriaceae</taxon>
        <taxon>Microbacterium</taxon>
    </lineage>
</organism>
<comment type="caution">
    <text evidence="2">The sequence shown here is derived from an EMBL/GenBank/DDBJ whole genome shotgun (WGS) entry which is preliminary data.</text>
</comment>
<keyword evidence="3" id="KW-1185">Reference proteome</keyword>
<proteinExistence type="predicted"/>
<feature type="domain" description="AAA+ ATPase" evidence="1">
    <location>
        <begin position="26"/>
        <end position="208"/>
    </location>
</feature>
<evidence type="ECO:0000259" key="1">
    <source>
        <dbReference type="SMART" id="SM00382"/>
    </source>
</evidence>
<dbReference type="Gene3D" id="3.40.50.300">
    <property type="entry name" value="P-loop containing nucleotide triphosphate hydrolases"/>
    <property type="match status" value="2"/>
</dbReference>
<reference evidence="2 3" key="1">
    <citation type="submission" date="2021-03" db="EMBL/GenBank/DDBJ databases">
        <title>Microbacterium pauli sp. nov., isolated from microfiltered milk.</title>
        <authorList>
            <person name="Bellassi P."/>
            <person name="Fontana A."/>
            <person name="Callegari M.L."/>
            <person name="Lorenzo M."/>
            <person name="Cappa F."/>
        </authorList>
    </citation>
    <scope>NUCLEOTIDE SEQUENCE [LARGE SCALE GENOMIC DNA]</scope>
    <source>
        <strain evidence="2 3">DSM 18909</strain>
    </source>
</reference>
<dbReference type="PANTHER" id="PTHR47642">
    <property type="entry name" value="ATP-DEPENDENT DNA HELICASE"/>
    <property type="match status" value="1"/>
</dbReference>
<dbReference type="SMART" id="SM00382">
    <property type="entry name" value="AAA"/>
    <property type="match status" value="1"/>
</dbReference>
<dbReference type="Proteomes" id="UP000740605">
    <property type="component" value="Unassembled WGS sequence"/>
</dbReference>